<sequence>MSGRWQDTGNGSIRESPSTPTAAGALHGVVDVVDEADAWHAETRVAPGDRLKAYRNRPELTRPAESPAVTPITVGVRMRAHARHQAVGPSLARVISMLVG</sequence>
<evidence type="ECO:0000256" key="1">
    <source>
        <dbReference type="SAM" id="MobiDB-lite"/>
    </source>
</evidence>
<proteinExistence type="predicted"/>
<dbReference type="Proteomes" id="UP001501474">
    <property type="component" value="Unassembled WGS sequence"/>
</dbReference>
<dbReference type="EMBL" id="BAAART010000040">
    <property type="protein sequence ID" value="GAA2225849.1"/>
    <property type="molecule type" value="Genomic_DNA"/>
</dbReference>
<protein>
    <submittedName>
        <fullName evidence="2">Uncharacterized protein</fullName>
    </submittedName>
</protein>
<feature type="compositionally biased region" description="Polar residues" evidence="1">
    <location>
        <begin position="1"/>
        <end position="21"/>
    </location>
</feature>
<gene>
    <name evidence="2" type="ORF">GCM10010104_17350</name>
</gene>
<evidence type="ECO:0000313" key="2">
    <source>
        <dbReference type="EMBL" id="GAA2225849.1"/>
    </source>
</evidence>
<name>A0ABN3DAD8_9ACTN</name>
<comment type="caution">
    <text evidence="2">The sequence shown here is derived from an EMBL/GenBank/DDBJ whole genome shotgun (WGS) entry which is preliminary data.</text>
</comment>
<keyword evidence="3" id="KW-1185">Reference proteome</keyword>
<accession>A0ABN3DAD8</accession>
<organism evidence="2 3">
    <name type="scientific">Streptomyces indiaensis</name>
    <dbReference type="NCBI Taxonomy" id="284033"/>
    <lineage>
        <taxon>Bacteria</taxon>
        <taxon>Bacillati</taxon>
        <taxon>Actinomycetota</taxon>
        <taxon>Actinomycetes</taxon>
        <taxon>Kitasatosporales</taxon>
        <taxon>Streptomycetaceae</taxon>
        <taxon>Streptomyces</taxon>
    </lineage>
</organism>
<reference evidence="2 3" key="1">
    <citation type="journal article" date="2019" name="Int. J. Syst. Evol. Microbiol.">
        <title>The Global Catalogue of Microorganisms (GCM) 10K type strain sequencing project: providing services to taxonomists for standard genome sequencing and annotation.</title>
        <authorList>
            <consortium name="The Broad Institute Genomics Platform"/>
            <consortium name="The Broad Institute Genome Sequencing Center for Infectious Disease"/>
            <person name="Wu L."/>
            <person name="Ma J."/>
        </authorList>
    </citation>
    <scope>NUCLEOTIDE SEQUENCE [LARGE SCALE GENOMIC DNA]</scope>
    <source>
        <strain evidence="2 3">JCM 3053</strain>
    </source>
</reference>
<feature type="region of interest" description="Disordered" evidence="1">
    <location>
        <begin position="1"/>
        <end position="23"/>
    </location>
</feature>
<evidence type="ECO:0000313" key="3">
    <source>
        <dbReference type="Proteomes" id="UP001501474"/>
    </source>
</evidence>